<feature type="transmembrane region" description="Helical" evidence="8">
    <location>
        <begin position="84"/>
        <end position="105"/>
    </location>
</feature>
<evidence type="ECO:0000256" key="8">
    <source>
        <dbReference type="SAM" id="Phobius"/>
    </source>
</evidence>
<evidence type="ECO:0000256" key="2">
    <source>
        <dbReference type="ARBA" id="ARBA00022448"/>
    </source>
</evidence>
<organism evidence="10 11">
    <name type="scientific">Fulvivirga sediminis</name>
    <dbReference type="NCBI Taxonomy" id="2803949"/>
    <lineage>
        <taxon>Bacteria</taxon>
        <taxon>Pseudomonadati</taxon>
        <taxon>Bacteroidota</taxon>
        <taxon>Cytophagia</taxon>
        <taxon>Cytophagales</taxon>
        <taxon>Fulvivirgaceae</taxon>
        <taxon>Fulvivirga</taxon>
    </lineage>
</organism>
<feature type="transmembrane region" description="Helical" evidence="8">
    <location>
        <begin position="185"/>
        <end position="204"/>
    </location>
</feature>
<feature type="transmembrane region" description="Helical" evidence="8">
    <location>
        <begin position="406"/>
        <end position="428"/>
    </location>
</feature>
<dbReference type="Proteomes" id="UP000659388">
    <property type="component" value="Unassembled WGS sequence"/>
</dbReference>
<evidence type="ECO:0000313" key="10">
    <source>
        <dbReference type="EMBL" id="MBL3655674.1"/>
    </source>
</evidence>
<dbReference type="NCBIfam" id="TIGR00924">
    <property type="entry name" value="yjdL_sub1_fam"/>
    <property type="match status" value="1"/>
</dbReference>
<comment type="caution">
    <text evidence="10">The sequence shown here is derived from an EMBL/GenBank/DDBJ whole genome shotgun (WGS) entry which is preliminary data.</text>
</comment>
<dbReference type="PANTHER" id="PTHR23517">
    <property type="entry name" value="RESISTANCE PROTEIN MDTM, PUTATIVE-RELATED-RELATED"/>
    <property type="match status" value="1"/>
</dbReference>
<keyword evidence="11" id="KW-1185">Reference proteome</keyword>
<feature type="domain" description="Major facilitator superfamily (MFS) profile" evidence="9">
    <location>
        <begin position="11"/>
        <end position="503"/>
    </location>
</feature>
<dbReference type="SUPFAM" id="SSF103473">
    <property type="entry name" value="MFS general substrate transporter"/>
    <property type="match status" value="1"/>
</dbReference>
<proteinExistence type="predicted"/>
<feature type="transmembrane region" description="Helical" evidence="8">
    <location>
        <begin position="480"/>
        <end position="499"/>
    </location>
</feature>
<dbReference type="InterPro" id="IPR036259">
    <property type="entry name" value="MFS_trans_sf"/>
</dbReference>
<protein>
    <submittedName>
        <fullName evidence="10">Peptide MFS transporter</fullName>
    </submittedName>
</protein>
<dbReference type="GO" id="GO:0006857">
    <property type="term" value="P:oligopeptide transport"/>
    <property type="evidence" value="ECO:0007669"/>
    <property type="project" value="InterPro"/>
</dbReference>
<feature type="transmembrane region" description="Helical" evidence="8">
    <location>
        <begin position="297"/>
        <end position="314"/>
    </location>
</feature>
<dbReference type="Pfam" id="PF00854">
    <property type="entry name" value="PTR2"/>
    <property type="match status" value="1"/>
</dbReference>
<keyword evidence="6 8" id="KW-1133">Transmembrane helix</keyword>
<dbReference type="CDD" id="cd17346">
    <property type="entry name" value="MFS_DtpA_like"/>
    <property type="match status" value="1"/>
</dbReference>
<feature type="transmembrane region" description="Helical" evidence="8">
    <location>
        <begin position="440"/>
        <end position="460"/>
    </location>
</feature>
<dbReference type="InterPro" id="IPR000109">
    <property type="entry name" value="POT_fam"/>
</dbReference>
<keyword evidence="5" id="KW-0571">Peptide transport</keyword>
<keyword evidence="7 8" id="KW-0472">Membrane</keyword>
<evidence type="ECO:0000313" key="11">
    <source>
        <dbReference type="Proteomes" id="UP000659388"/>
    </source>
</evidence>
<dbReference type="PROSITE" id="PS50850">
    <property type="entry name" value="MFS"/>
    <property type="match status" value="1"/>
</dbReference>
<gene>
    <name evidence="10" type="ORF">JL102_06015</name>
</gene>
<feature type="transmembrane region" description="Helical" evidence="8">
    <location>
        <begin position="24"/>
        <end position="42"/>
    </location>
</feature>
<dbReference type="InterPro" id="IPR050171">
    <property type="entry name" value="MFS_Transporters"/>
</dbReference>
<evidence type="ECO:0000256" key="1">
    <source>
        <dbReference type="ARBA" id="ARBA00004651"/>
    </source>
</evidence>
<evidence type="ECO:0000256" key="7">
    <source>
        <dbReference type="ARBA" id="ARBA00023136"/>
    </source>
</evidence>
<dbReference type="GO" id="GO:1904680">
    <property type="term" value="F:peptide transmembrane transporter activity"/>
    <property type="evidence" value="ECO:0007669"/>
    <property type="project" value="InterPro"/>
</dbReference>
<feature type="transmembrane region" description="Helical" evidence="8">
    <location>
        <begin position="120"/>
        <end position="138"/>
    </location>
</feature>
<dbReference type="InterPro" id="IPR020846">
    <property type="entry name" value="MFS_dom"/>
</dbReference>
<comment type="subcellular location">
    <subcellularLocation>
        <location evidence="1">Cell membrane</location>
        <topology evidence="1">Multi-pass membrane protein</topology>
    </subcellularLocation>
</comment>
<sequence>MSKTFLGHPRGLATLFFTEMFERFSFYGMRALLILFMTKSIAEGGLAFDDKTSGAIYGLYVMGVYILALPGGWLADRLFGLKKAVWYGGIIIAIGHFTMAIPGLLELVGVGSEEVTQLDTVPFFLGLILICVGTGLLKPNVSSMVGSLYVNDTGARRDAGFSIFYSGINLGALVAPLVTSPLGEFVNWHLGFAAAGLFMVFGLIQYKTTEKYLDGIGDVPSIETPEEVAGQTNLVKWLRIIVIGIIILLTMAFMGVIPIDAIILADFSGVLIVFVAFLFLGYVLFLGGLEGDEKKKVIAIGIVFIFSAMFWSGFEQAGSTLNIFADRFTDRNIFGMEIAAGIFQSINPLFLVLFAPVFASMWIWLAKRNLEPSSPVKFAFGLILLGVGFLIMVFAAKVAVSGELAAPGWLLLTYMFHTFGELSLSPVGLSLTTKLAPKKFYSQMMGIWFMSVSLGNLIAGRLGGEISGDGEGALDKMPDQFMLIVITTVASGVLLLLLYKPIRSLMGDVK</sequence>
<feature type="transmembrane region" description="Helical" evidence="8">
    <location>
        <begin position="159"/>
        <end position="179"/>
    </location>
</feature>
<dbReference type="InterPro" id="IPR005279">
    <property type="entry name" value="Dipep/tripep_permease"/>
</dbReference>
<dbReference type="Gene3D" id="1.20.1250.20">
    <property type="entry name" value="MFS general substrate transporter like domains"/>
    <property type="match status" value="1"/>
</dbReference>
<dbReference type="AlphaFoldDB" id="A0A937JYH1"/>
<reference evidence="10" key="1">
    <citation type="submission" date="2021-01" db="EMBL/GenBank/DDBJ databases">
        <title>Fulvivirga kasyanovii gen. nov., sp nov., a novel member of the phylum Bacteroidetes isolated from seawater in a mussel farm.</title>
        <authorList>
            <person name="Zhao L.-H."/>
            <person name="Wang Z.-J."/>
        </authorList>
    </citation>
    <scope>NUCLEOTIDE SEQUENCE</scope>
    <source>
        <strain evidence="10">2943</strain>
    </source>
</reference>
<evidence type="ECO:0000259" key="9">
    <source>
        <dbReference type="PROSITE" id="PS50850"/>
    </source>
</evidence>
<keyword evidence="4 8" id="KW-0812">Transmembrane</keyword>
<accession>A0A937JYH1</accession>
<feature type="transmembrane region" description="Helical" evidence="8">
    <location>
        <begin position="263"/>
        <end position="285"/>
    </location>
</feature>
<evidence type="ECO:0000256" key="5">
    <source>
        <dbReference type="ARBA" id="ARBA00022856"/>
    </source>
</evidence>
<keyword evidence="3" id="KW-1003">Cell membrane</keyword>
<dbReference type="GO" id="GO:0005886">
    <property type="term" value="C:plasma membrane"/>
    <property type="evidence" value="ECO:0007669"/>
    <property type="project" value="UniProtKB-SubCell"/>
</dbReference>
<feature type="transmembrane region" description="Helical" evidence="8">
    <location>
        <begin position="54"/>
        <end position="75"/>
    </location>
</feature>
<dbReference type="RefSeq" id="WP_202243360.1">
    <property type="nucleotide sequence ID" value="NZ_JAESIY010000003.1"/>
</dbReference>
<keyword evidence="5" id="KW-0653">Protein transport</keyword>
<feature type="transmembrane region" description="Helical" evidence="8">
    <location>
        <begin position="378"/>
        <end position="400"/>
    </location>
</feature>
<dbReference type="InterPro" id="IPR018456">
    <property type="entry name" value="PTR2_symporter_CS"/>
</dbReference>
<feature type="transmembrane region" description="Helical" evidence="8">
    <location>
        <begin position="237"/>
        <end position="257"/>
    </location>
</feature>
<dbReference type="PANTHER" id="PTHR23517:SF15">
    <property type="entry name" value="PROTON-DEPENDENT OLIGOPEPTIDE FAMILY TRANSPORT PROTEIN"/>
    <property type="match status" value="1"/>
</dbReference>
<feature type="transmembrane region" description="Helical" evidence="8">
    <location>
        <begin position="346"/>
        <end position="366"/>
    </location>
</feature>
<evidence type="ECO:0000256" key="3">
    <source>
        <dbReference type="ARBA" id="ARBA00022475"/>
    </source>
</evidence>
<evidence type="ECO:0000256" key="4">
    <source>
        <dbReference type="ARBA" id="ARBA00022692"/>
    </source>
</evidence>
<dbReference type="PROSITE" id="PS01022">
    <property type="entry name" value="PTR2_1"/>
    <property type="match status" value="1"/>
</dbReference>
<dbReference type="EMBL" id="JAESIY010000003">
    <property type="protein sequence ID" value="MBL3655674.1"/>
    <property type="molecule type" value="Genomic_DNA"/>
</dbReference>
<evidence type="ECO:0000256" key="6">
    <source>
        <dbReference type="ARBA" id="ARBA00022989"/>
    </source>
</evidence>
<keyword evidence="2" id="KW-0813">Transport</keyword>
<name>A0A937JYH1_9BACT</name>